<dbReference type="Proteomes" id="UP000502345">
    <property type="component" value="Chromosome"/>
</dbReference>
<dbReference type="AlphaFoldDB" id="A0A6G9CWP6"/>
<dbReference type="InterPro" id="IPR053714">
    <property type="entry name" value="Iso_Racemase_Enz_sf"/>
</dbReference>
<comment type="similarity">
    <text evidence="1">Belongs to the HyuE racemase family.</text>
</comment>
<organism evidence="2 3">
    <name type="scientific">Rhodococcus erythropolis</name>
    <name type="common">Arthrobacter picolinophilus</name>
    <dbReference type="NCBI Taxonomy" id="1833"/>
    <lineage>
        <taxon>Bacteria</taxon>
        <taxon>Bacillati</taxon>
        <taxon>Actinomycetota</taxon>
        <taxon>Actinomycetes</taxon>
        <taxon>Mycobacteriales</taxon>
        <taxon>Nocardiaceae</taxon>
        <taxon>Rhodococcus</taxon>
        <taxon>Rhodococcus erythropolis group</taxon>
    </lineage>
</organism>
<evidence type="ECO:0000313" key="2">
    <source>
        <dbReference type="EMBL" id="QIP41314.1"/>
    </source>
</evidence>
<accession>A0A6G9CWP6</accession>
<dbReference type="InterPro" id="IPR052186">
    <property type="entry name" value="Hydantoin_racemase-like"/>
</dbReference>
<dbReference type="InterPro" id="IPR015942">
    <property type="entry name" value="Asp/Glu/hydantoin_racemase"/>
</dbReference>
<evidence type="ECO:0000313" key="3">
    <source>
        <dbReference type="Proteomes" id="UP000502345"/>
    </source>
</evidence>
<reference evidence="2 3" key="1">
    <citation type="submission" date="2020-03" db="EMBL/GenBank/DDBJ databases">
        <title>Screen low temperature-resistant strains for efficient degradation of petroleum hydrocarbons under the low temperature.</title>
        <authorList>
            <person name="Wang Y."/>
            <person name="Chen J."/>
        </authorList>
    </citation>
    <scope>NUCLEOTIDE SEQUENCE [LARGE SCALE GENOMIC DNA]</scope>
    <source>
        <strain evidence="2 3">KB1</strain>
    </source>
</reference>
<dbReference type="EMBL" id="CP050124">
    <property type="protein sequence ID" value="QIP41314.1"/>
    <property type="molecule type" value="Genomic_DNA"/>
</dbReference>
<dbReference type="PANTHER" id="PTHR28047">
    <property type="entry name" value="PROTEIN DCG1"/>
    <property type="match status" value="1"/>
</dbReference>
<gene>
    <name evidence="2" type="ORF">G9444_4070</name>
</gene>
<dbReference type="Pfam" id="PF01177">
    <property type="entry name" value="Asp_Glu_race"/>
    <property type="match status" value="1"/>
</dbReference>
<name>A0A6G9CWP6_RHOER</name>
<protein>
    <submittedName>
        <fullName evidence="2">Hydrogenase expression protein HupH</fullName>
    </submittedName>
</protein>
<dbReference type="Gene3D" id="3.40.50.12500">
    <property type="match status" value="1"/>
</dbReference>
<proteinExistence type="inferred from homology"/>
<evidence type="ECO:0000256" key="1">
    <source>
        <dbReference type="ARBA" id="ARBA00038414"/>
    </source>
</evidence>
<dbReference type="PANTHER" id="PTHR28047:SF5">
    <property type="entry name" value="PROTEIN DCG1"/>
    <property type="match status" value="1"/>
</dbReference>
<dbReference type="GO" id="GO:0047661">
    <property type="term" value="F:amino-acid racemase activity"/>
    <property type="evidence" value="ECO:0007669"/>
    <property type="project" value="InterPro"/>
</dbReference>
<sequence length="272" mass="28878">MPILTRNARALNTFSRLCCIDNLGAYPKAGECLMHIRVIRPVIDTTLTPAVTDEVEHWAAPGTTVDVVSLPTGTASIESEYDEALAGPGIVQRVEEAAADGVDGVFITCFADPGVHAAREVIDAPVVGGFEPSFLTAMSLGDRVGVVTILPNVVPMLRSLTRRYGLDNRLGSIRVVDMPVLGLTDRGELIDRLAAQASAAVENGEADTVVLGCTGMLGVTSAVRDRLHGKGIHVPVVDPTASAITWLESSVRLGLTPSRTTYMTPPVKDRKR</sequence>